<dbReference type="AlphaFoldDB" id="A0AA89QR50"/>
<reference evidence="3 4" key="1">
    <citation type="submission" date="2020-08" db="EMBL/GenBank/DDBJ databases">
        <title>Sequencing the genomes of 1000 actinobacteria strains.</title>
        <authorList>
            <person name="Klenk H.-P."/>
        </authorList>
    </citation>
    <scope>NUCLEOTIDE SEQUENCE [LARGE SCALE GENOMIC DNA]</scope>
    <source>
        <strain evidence="3 4">DSM 40129</strain>
    </source>
</reference>
<dbReference type="EMBL" id="JACHLX010000002">
    <property type="protein sequence ID" value="MBB5816914.1"/>
    <property type="molecule type" value="Genomic_DNA"/>
</dbReference>
<evidence type="ECO:0000256" key="1">
    <source>
        <dbReference type="SAM" id="Phobius"/>
    </source>
</evidence>
<dbReference type="PANTHER" id="PTHR30015">
    <property type="entry name" value="MRR RESTRICTION SYSTEM PROTEIN"/>
    <property type="match status" value="1"/>
</dbReference>
<gene>
    <name evidence="3" type="ORF">HNR72_008036</name>
</gene>
<evidence type="ECO:0000313" key="3">
    <source>
        <dbReference type="EMBL" id="MBB5816914.1"/>
    </source>
</evidence>
<dbReference type="RefSeq" id="WP_184854676.1">
    <property type="nucleotide sequence ID" value="NZ_BAABFE010000021.1"/>
</dbReference>
<feature type="domain" description="Restriction endonuclease type IV Mrr" evidence="2">
    <location>
        <begin position="103"/>
        <end position="213"/>
    </location>
</feature>
<accession>A0AA89QR50</accession>
<sequence length="230" mass="25611">MFDGDGSLDPFLKFLLCTVVLLGVAKTLWAWLTDDVARWFTFDIWHWITEHPWWSALSLAALIALAALVRRATADGGVVYAEPYEPAAGPEPAMLTYRMKQLSAMTATEFEQACAEMLARDGFDRPLRVGGAGDLGADVVAYDDENRKLVLQCKKYARPVGSKEVQTFNGTARPEHRADLALIIGLNGFTQPAIDFAQRHNLTLVGRYELKRWAHGEHLYSVLIQQDSTA</sequence>
<name>A0AA89QR50_STRCU</name>
<dbReference type="InterPro" id="IPR007560">
    <property type="entry name" value="Restrct_endonuc_IV_Mrr"/>
</dbReference>
<dbReference type="InterPro" id="IPR011856">
    <property type="entry name" value="tRNA_endonuc-like_dom_sf"/>
</dbReference>
<feature type="transmembrane region" description="Helical" evidence="1">
    <location>
        <begin position="52"/>
        <end position="69"/>
    </location>
</feature>
<comment type="caution">
    <text evidence="3">The sequence shown here is derived from an EMBL/GenBank/DDBJ whole genome shotgun (WGS) entry which is preliminary data.</text>
</comment>
<keyword evidence="1" id="KW-0472">Membrane</keyword>
<protein>
    <submittedName>
        <fullName evidence="3">Restriction system protein</fullName>
    </submittedName>
</protein>
<keyword evidence="4" id="KW-1185">Reference proteome</keyword>
<dbReference type="Pfam" id="PF04471">
    <property type="entry name" value="Mrr_cat"/>
    <property type="match status" value="1"/>
</dbReference>
<dbReference type="GeneID" id="93835818"/>
<dbReference type="SUPFAM" id="SSF52980">
    <property type="entry name" value="Restriction endonuclease-like"/>
    <property type="match status" value="1"/>
</dbReference>
<dbReference type="GO" id="GO:0003677">
    <property type="term" value="F:DNA binding"/>
    <property type="evidence" value="ECO:0007669"/>
    <property type="project" value="InterPro"/>
</dbReference>
<evidence type="ECO:0000313" key="4">
    <source>
        <dbReference type="Proteomes" id="UP000579531"/>
    </source>
</evidence>
<dbReference type="GO" id="GO:0009307">
    <property type="term" value="P:DNA restriction-modification system"/>
    <property type="evidence" value="ECO:0007669"/>
    <property type="project" value="InterPro"/>
</dbReference>
<dbReference type="Proteomes" id="UP000579531">
    <property type="component" value="Unassembled WGS sequence"/>
</dbReference>
<dbReference type="PANTHER" id="PTHR30015:SF6">
    <property type="entry name" value="SLL1429 PROTEIN"/>
    <property type="match status" value="1"/>
</dbReference>
<dbReference type="InterPro" id="IPR052906">
    <property type="entry name" value="Type_IV_Methyl-Rstrct_Enzyme"/>
</dbReference>
<feature type="transmembrane region" description="Helical" evidence="1">
    <location>
        <begin position="12"/>
        <end position="32"/>
    </location>
</feature>
<dbReference type="Gene3D" id="3.40.1350.10">
    <property type="match status" value="1"/>
</dbReference>
<proteinExistence type="predicted"/>
<keyword evidence="1" id="KW-1133">Transmembrane helix</keyword>
<dbReference type="GO" id="GO:0015666">
    <property type="term" value="F:restriction endodeoxyribonuclease activity"/>
    <property type="evidence" value="ECO:0007669"/>
    <property type="project" value="TreeGrafter"/>
</dbReference>
<evidence type="ECO:0000259" key="2">
    <source>
        <dbReference type="Pfam" id="PF04471"/>
    </source>
</evidence>
<dbReference type="InterPro" id="IPR011335">
    <property type="entry name" value="Restrct_endonuc-II-like"/>
</dbReference>
<organism evidence="3 4">
    <name type="scientific">Streptomyces collinus</name>
    <dbReference type="NCBI Taxonomy" id="42684"/>
    <lineage>
        <taxon>Bacteria</taxon>
        <taxon>Bacillati</taxon>
        <taxon>Actinomycetota</taxon>
        <taxon>Actinomycetes</taxon>
        <taxon>Kitasatosporales</taxon>
        <taxon>Streptomycetaceae</taxon>
        <taxon>Streptomyces</taxon>
    </lineage>
</organism>
<keyword evidence="1" id="KW-0812">Transmembrane</keyword>